<keyword evidence="4 9" id="KW-0812">Transmembrane</keyword>
<dbReference type="RefSeq" id="WP_005369181.1">
    <property type="nucleotide sequence ID" value="NZ_CM001475.1"/>
</dbReference>
<dbReference type="PANTHER" id="PTHR42982">
    <property type="entry name" value="SEC-INDEPENDENT PROTEIN TRANSLOCASE PROTEIN TATA"/>
    <property type="match status" value="1"/>
</dbReference>
<keyword evidence="8 9" id="KW-0472">Membrane</keyword>
<dbReference type="GO" id="GO:0008320">
    <property type="term" value="F:protein transmembrane transporter activity"/>
    <property type="evidence" value="ECO:0007669"/>
    <property type="project" value="UniProtKB-UniRule"/>
</dbReference>
<dbReference type="GO" id="GO:0033281">
    <property type="term" value="C:TAT protein transport complex"/>
    <property type="evidence" value="ECO:0007669"/>
    <property type="project" value="UniProtKB-UniRule"/>
</dbReference>
<evidence type="ECO:0000256" key="5">
    <source>
        <dbReference type="ARBA" id="ARBA00022927"/>
    </source>
</evidence>
<comment type="similarity">
    <text evidence="9">Belongs to the TatA/E family.</text>
</comment>
<comment type="function">
    <text evidence="9">Part of the twin-arginine translocation (Tat) system that transports large folded proteins containing a characteristic twin-arginine motif in their signal peptide across membranes. TatA could form the protein-conducting channel of the Tat system.</text>
</comment>
<evidence type="ECO:0000256" key="3">
    <source>
        <dbReference type="ARBA" id="ARBA00022475"/>
    </source>
</evidence>
<keyword evidence="11" id="KW-1185">Reference proteome</keyword>
<dbReference type="Pfam" id="PF02416">
    <property type="entry name" value="TatA_B_E"/>
    <property type="match status" value="1"/>
</dbReference>
<evidence type="ECO:0000313" key="10">
    <source>
        <dbReference type="EMBL" id="EIC28293.1"/>
    </source>
</evidence>
<evidence type="ECO:0000256" key="7">
    <source>
        <dbReference type="ARBA" id="ARBA00023010"/>
    </source>
</evidence>
<dbReference type="InterPro" id="IPR003369">
    <property type="entry name" value="TatA/B/E"/>
</dbReference>
<evidence type="ECO:0000256" key="1">
    <source>
        <dbReference type="ARBA" id="ARBA00004162"/>
    </source>
</evidence>
<dbReference type="AlphaFoldDB" id="H8GMQ3"/>
<gene>
    <name evidence="9" type="primary">tatA</name>
    <name evidence="10" type="ORF">Metal_0439</name>
</gene>
<keyword evidence="2 9" id="KW-0813">Transport</keyword>
<dbReference type="InterPro" id="IPR006312">
    <property type="entry name" value="TatA/E"/>
</dbReference>
<dbReference type="eggNOG" id="COG1826">
    <property type="taxonomic scope" value="Bacteria"/>
</dbReference>
<comment type="subunit">
    <text evidence="9">The Tat system comprises two distinct complexes: a TatABC complex, containing multiple copies of TatA, TatB and TatC subunits, and a separate TatA complex, containing only TatA subunits. Substrates initially bind to the TatABC complex, which probably triggers association of the separate TatA complex to form the active translocon.</text>
</comment>
<evidence type="ECO:0000313" key="11">
    <source>
        <dbReference type="Proteomes" id="UP000005090"/>
    </source>
</evidence>
<evidence type="ECO:0000256" key="4">
    <source>
        <dbReference type="ARBA" id="ARBA00022692"/>
    </source>
</evidence>
<organism evidence="10 11">
    <name type="scientific">Methylomicrobium album BG8</name>
    <dbReference type="NCBI Taxonomy" id="686340"/>
    <lineage>
        <taxon>Bacteria</taxon>
        <taxon>Pseudomonadati</taxon>
        <taxon>Pseudomonadota</taxon>
        <taxon>Gammaproteobacteria</taxon>
        <taxon>Methylococcales</taxon>
        <taxon>Methylococcaceae</taxon>
        <taxon>Methylomicrobium</taxon>
    </lineage>
</organism>
<proteinExistence type="inferred from homology"/>
<name>H8GMQ3_METAL</name>
<keyword evidence="5 9" id="KW-0653">Protein transport</keyword>
<dbReference type="STRING" id="686340.Metal_0439"/>
<evidence type="ECO:0000256" key="2">
    <source>
        <dbReference type="ARBA" id="ARBA00022448"/>
    </source>
</evidence>
<dbReference type="NCBIfam" id="TIGR01411">
    <property type="entry name" value="tatAE"/>
    <property type="match status" value="1"/>
</dbReference>
<dbReference type="Gene3D" id="1.20.5.3310">
    <property type="match status" value="1"/>
</dbReference>
<keyword evidence="6 9" id="KW-1133">Transmembrane helix</keyword>
<protein>
    <recommendedName>
        <fullName evidence="9">Sec-independent protein translocase protein TatA</fullName>
    </recommendedName>
</protein>
<dbReference type="PANTHER" id="PTHR42982:SF1">
    <property type="entry name" value="SEC-INDEPENDENT PROTEIN TRANSLOCASE PROTEIN TATA"/>
    <property type="match status" value="1"/>
</dbReference>
<reference evidence="10 11" key="1">
    <citation type="journal article" date="2013" name="Genome Announc.">
        <title>Genome Sequence of the Obligate Gammaproteobacterial Methanotroph Methylomicrobium album Strain BG8.</title>
        <authorList>
            <person name="Kits K.D."/>
            <person name="Kalyuzhnaya M.G."/>
            <person name="Klotz M.G."/>
            <person name="Jetten M.S."/>
            <person name="Op den Camp H.J."/>
            <person name="Vuilleumier S."/>
            <person name="Bringel F."/>
            <person name="Dispirito A.A."/>
            <person name="Murrell J.C."/>
            <person name="Bruce D."/>
            <person name="Cheng J.F."/>
            <person name="Copeland A."/>
            <person name="Goodwin L."/>
            <person name="Hauser L."/>
            <person name="Lajus A."/>
            <person name="Land M.L."/>
            <person name="Lapidus A."/>
            <person name="Lucas S."/>
            <person name="Medigue C."/>
            <person name="Pitluck S."/>
            <person name="Woyke T."/>
            <person name="Zeytun A."/>
            <person name="Stein L.Y."/>
        </authorList>
    </citation>
    <scope>NUCLEOTIDE SEQUENCE [LARGE SCALE GENOMIC DNA]</scope>
    <source>
        <strain evidence="10 11">BG8</strain>
    </source>
</reference>
<keyword evidence="7 9" id="KW-0811">Translocation</keyword>
<dbReference type="EMBL" id="CM001475">
    <property type="protein sequence ID" value="EIC28293.1"/>
    <property type="molecule type" value="Genomic_DNA"/>
</dbReference>
<comment type="subcellular location">
    <subcellularLocation>
        <location evidence="1 9">Cell membrane</location>
        <topology evidence="1 9">Single-pass membrane protein</topology>
    </subcellularLocation>
</comment>
<dbReference type="Proteomes" id="UP000005090">
    <property type="component" value="Chromosome"/>
</dbReference>
<evidence type="ECO:0000256" key="6">
    <source>
        <dbReference type="ARBA" id="ARBA00022989"/>
    </source>
</evidence>
<dbReference type="HAMAP" id="MF_00236">
    <property type="entry name" value="TatA_E"/>
    <property type="match status" value="1"/>
</dbReference>
<evidence type="ECO:0000256" key="9">
    <source>
        <dbReference type="HAMAP-Rule" id="MF_00236"/>
    </source>
</evidence>
<evidence type="ECO:0000256" key="8">
    <source>
        <dbReference type="ARBA" id="ARBA00023136"/>
    </source>
</evidence>
<dbReference type="GO" id="GO:0043953">
    <property type="term" value="P:protein transport by the Tat complex"/>
    <property type="evidence" value="ECO:0007669"/>
    <property type="project" value="UniProtKB-UniRule"/>
</dbReference>
<sequence length="71" mass="7639">MGFSIPHLLMVLAIAILVFGTRRLKHAGSDLGEAIKGFRNAVRESENSQTLIHRGGGALEAEIAEPQKSKV</sequence>
<accession>H8GMQ3</accession>
<dbReference type="HOGENOM" id="CLU_086034_5_3_6"/>
<keyword evidence="3 9" id="KW-1003">Cell membrane</keyword>